<sequence>MFSTSVKQNLEYFLQVVASIFQLNQQCFIEFQSQQWNANQLPTCVWVLPFKFV</sequence>
<accession>A0A2P2NIM9</accession>
<dbReference type="EMBL" id="GGEC01061776">
    <property type="protein sequence ID" value="MBX42260.1"/>
    <property type="molecule type" value="Transcribed_RNA"/>
</dbReference>
<protein>
    <submittedName>
        <fullName evidence="1">Uncharacterized protein</fullName>
    </submittedName>
</protein>
<evidence type="ECO:0000313" key="1">
    <source>
        <dbReference type="EMBL" id="MBX42260.1"/>
    </source>
</evidence>
<reference evidence="1" key="1">
    <citation type="submission" date="2018-02" db="EMBL/GenBank/DDBJ databases">
        <title>Rhizophora mucronata_Transcriptome.</title>
        <authorList>
            <person name="Meera S.P."/>
            <person name="Sreeshan A."/>
            <person name="Augustine A."/>
        </authorList>
    </citation>
    <scope>NUCLEOTIDE SEQUENCE</scope>
    <source>
        <tissue evidence="1">Leaf</tissue>
    </source>
</reference>
<proteinExistence type="predicted"/>
<dbReference type="AlphaFoldDB" id="A0A2P2NIM9"/>
<name>A0A2P2NIM9_RHIMU</name>
<organism evidence="1">
    <name type="scientific">Rhizophora mucronata</name>
    <name type="common">Asiatic mangrove</name>
    <dbReference type="NCBI Taxonomy" id="61149"/>
    <lineage>
        <taxon>Eukaryota</taxon>
        <taxon>Viridiplantae</taxon>
        <taxon>Streptophyta</taxon>
        <taxon>Embryophyta</taxon>
        <taxon>Tracheophyta</taxon>
        <taxon>Spermatophyta</taxon>
        <taxon>Magnoliopsida</taxon>
        <taxon>eudicotyledons</taxon>
        <taxon>Gunneridae</taxon>
        <taxon>Pentapetalae</taxon>
        <taxon>rosids</taxon>
        <taxon>fabids</taxon>
        <taxon>Malpighiales</taxon>
        <taxon>Rhizophoraceae</taxon>
        <taxon>Rhizophora</taxon>
    </lineage>
</organism>